<name>A0A7G9B3L3_9FIRM</name>
<gene>
    <name evidence="2" type="ORF">H8790_11990</name>
</gene>
<evidence type="ECO:0000313" key="3">
    <source>
        <dbReference type="Proteomes" id="UP000515960"/>
    </source>
</evidence>
<evidence type="ECO:0000256" key="1">
    <source>
        <dbReference type="SAM" id="Phobius"/>
    </source>
</evidence>
<dbReference type="AlphaFoldDB" id="A0A7G9B3L3"/>
<organism evidence="2 3">
    <name type="scientific">Oscillibacter hominis</name>
    <dbReference type="NCBI Taxonomy" id="2763056"/>
    <lineage>
        <taxon>Bacteria</taxon>
        <taxon>Bacillati</taxon>
        <taxon>Bacillota</taxon>
        <taxon>Clostridia</taxon>
        <taxon>Eubacteriales</taxon>
        <taxon>Oscillospiraceae</taxon>
        <taxon>Oscillibacter</taxon>
    </lineage>
</organism>
<dbReference type="Proteomes" id="UP000515960">
    <property type="component" value="Chromosome"/>
</dbReference>
<protein>
    <recommendedName>
        <fullName evidence="4">DUF4367 domain-containing protein</fullName>
    </recommendedName>
</protein>
<keyword evidence="1" id="KW-1133">Transmembrane helix</keyword>
<feature type="transmembrane region" description="Helical" evidence="1">
    <location>
        <begin position="48"/>
        <end position="65"/>
    </location>
</feature>
<keyword evidence="1" id="KW-0812">Transmembrane</keyword>
<dbReference type="KEGG" id="ohi:H8790_11990"/>
<proteinExistence type="predicted"/>
<evidence type="ECO:0000313" key="2">
    <source>
        <dbReference type="EMBL" id="QNL44144.1"/>
    </source>
</evidence>
<reference evidence="2 3" key="1">
    <citation type="submission" date="2020-08" db="EMBL/GenBank/DDBJ databases">
        <authorList>
            <person name="Liu C."/>
            <person name="Sun Q."/>
        </authorList>
    </citation>
    <scope>NUCLEOTIDE SEQUENCE [LARGE SCALE GENOMIC DNA]</scope>
    <source>
        <strain evidence="2 3">NSJ-62</strain>
    </source>
</reference>
<accession>A0A7G9B3L3</accession>
<dbReference type="RefSeq" id="WP_187332745.1">
    <property type="nucleotide sequence ID" value="NZ_CP060490.1"/>
</dbReference>
<dbReference type="EMBL" id="CP060490">
    <property type="protein sequence ID" value="QNL44144.1"/>
    <property type="molecule type" value="Genomic_DNA"/>
</dbReference>
<keyword evidence="1" id="KW-0472">Membrane</keyword>
<sequence length="206" mass="22137">MTSMGQYEQIMERIEVTGEMRSRILRSIQSADLTPTGKSVRFPRRWRSLSIAACLALLILGAVALPDLMSAQPDPPLLVTPNLVECTSLAALEEQVGFPVSDVQGLPFDVESSEYLAYGSELAQITYSGEGQTAVFRKSAGSKDNSGDYTIYDTQTSLKAGSLTASLKGSGGSYCLALWADQGYAYSLRLSDGLTEAEWTALLSAD</sequence>
<evidence type="ECO:0008006" key="4">
    <source>
        <dbReference type="Google" id="ProtNLM"/>
    </source>
</evidence>
<keyword evidence="3" id="KW-1185">Reference proteome</keyword>